<reference evidence="1" key="1">
    <citation type="submission" date="2020-05" db="EMBL/GenBank/DDBJ databases">
        <authorList>
            <person name="Chiriac C."/>
            <person name="Salcher M."/>
            <person name="Ghai R."/>
            <person name="Kavagutti S V."/>
        </authorList>
    </citation>
    <scope>NUCLEOTIDE SEQUENCE</scope>
</reference>
<gene>
    <name evidence="1" type="ORF">UFOVP391_43</name>
</gene>
<name>A0A6J7X4I6_9CAUD</name>
<protein>
    <submittedName>
        <fullName evidence="1">Uncharacterized protein</fullName>
    </submittedName>
</protein>
<proteinExistence type="predicted"/>
<sequence>MNQFDKIQELIKRDRLSAKDRT</sequence>
<accession>A0A6J7X4I6</accession>
<evidence type="ECO:0000313" key="1">
    <source>
        <dbReference type="EMBL" id="CAB5224266.1"/>
    </source>
</evidence>
<organism evidence="1">
    <name type="scientific">uncultured Caudovirales phage</name>
    <dbReference type="NCBI Taxonomy" id="2100421"/>
    <lineage>
        <taxon>Viruses</taxon>
        <taxon>Duplodnaviria</taxon>
        <taxon>Heunggongvirae</taxon>
        <taxon>Uroviricota</taxon>
        <taxon>Caudoviricetes</taxon>
        <taxon>Peduoviridae</taxon>
        <taxon>Maltschvirus</taxon>
        <taxon>Maltschvirus maltsch</taxon>
    </lineage>
</organism>
<dbReference type="EMBL" id="LR798325">
    <property type="protein sequence ID" value="CAB5224266.1"/>
    <property type="molecule type" value="Genomic_DNA"/>
</dbReference>
<feature type="non-terminal residue" evidence="1">
    <location>
        <position position="22"/>
    </location>
</feature>